<evidence type="ECO:0000259" key="5">
    <source>
        <dbReference type="Pfam" id="PF01416"/>
    </source>
</evidence>
<dbReference type="FunFam" id="3.30.70.580:FF:000007">
    <property type="entry name" value="tRNA pseudouridine synthase"/>
    <property type="match status" value="1"/>
</dbReference>
<evidence type="ECO:0000313" key="6">
    <source>
        <dbReference type="Proteomes" id="UP000694867"/>
    </source>
</evidence>
<keyword evidence="6" id="KW-1185">Reference proteome</keyword>
<keyword evidence="3" id="KW-0413">Isomerase</keyword>
<dbReference type="SUPFAM" id="SSF55120">
    <property type="entry name" value="Pseudouridine synthase"/>
    <property type="match status" value="1"/>
</dbReference>
<dbReference type="GO" id="GO:0031119">
    <property type="term" value="P:tRNA pseudouridine synthesis"/>
    <property type="evidence" value="ECO:0007669"/>
    <property type="project" value="TreeGrafter"/>
</dbReference>
<evidence type="ECO:0000313" key="7">
    <source>
        <dbReference type="RefSeq" id="XP_003740926.1"/>
    </source>
</evidence>
<reference evidence="7" key="1">
    <citation type="submission" date="2025-08" db="UniProtKB">
        <authorList>
            <consortium name="RefSeq"/>
        </authorList>
    </citation>
    <scope>IDENTIFICATION</scope>
</reference>
<proteinExistence type="inferred from homology"/>
<sequence>MDAIEELQGRPTESGGRNDGALRVDAESLTSDLDDETIKGLSKEDLLRLALSQRQCIEDFKKAAHGSTKCGTSPAGPEDKPSDLRYPKAKRRKNRMSFDFSRFKLRHVALKFLYLGWDYKGFVVQDDTDRTIEAVIFEALYRTKLVRDRETSNYHRCGRTDKGVSAFSQVITLDLRSNLEDGVGVVTPPDYRAGRTQISGEEIDYVKILNRVLPAEIRMIAWSPVDPRLSARFDCRMRSYRYFFPRGRLKVESMREASRLLEGENDFRNLCKMDVGNGVTQFRRRVEKCWIEAPDGSEAADMCCFVIRSNAFLWHQIRCIVAVLLLVGEGKESPSIVSDLLDVGKNPRKPQYSMASEVALCLYDSEYDSFEWIYCHEVLNSVIDGLIRLWSLHSIKVAMISSMVKDLCSISKYDPRNHADCLSPGPRSRTHKPLLERETCDSLESRIEYYAKKRSQE</sequence>
<dbReference type="InterPro" id="IPR020094">
    <property type="entry name" value="TruA/RsuA/RluB/E/F_N"/>
</dbReference>
<dbReference type="InterPro" id="IPR020095">
    <property type="entry name" value="PsdUridine_synth_TruA_C"/>
</dbReference>
<dbReference type="CDD" id="cd02569">
    <property type="entry name" value="PseudoU_synth_ScPus3"/>
    <property type="match status" value="1"/>
</dbReference>
<dbReference type="PANTHER" id="PTHR11142">
    <property type="entry name" value="PSEUDOURIDYLATE SYNTHASE"/>
    <property type="match status" value="1"/>
</dbReference>
<evidence type="ECO:0000256" key="1">
    <source>
        <dbReference type="ARBA" id="ARBA00009375"/>
    </source>
</evidence>
<dbReference type="AlphaFoldDB" id="A0AAJ6VW43"/>
<dbReference type="PANTHER" id="PTHR11142:SF5">
    <property type="entry name" value="TRNA PSEUDOURIDINE(38_39) SYNTHASE"/>
    <property type="match status" value="1"/>
</dbReference>
<dbReference type="HAMAP" id="MF_00171">
    <property type="entry name" value="TruA"/>
    <property type="match status" value="1"/>
</dbReference>
<dbReference type="GO" id="GO:0003723">
    <property type="term" value="F:RNA binding"/>
    <property type="evidence" value="ECO:0007669"/>
    <property type="project" value="InterPro"/>
</dbReference>
<gene>
    <name evidence="7" type="primary">LOC100904988</name>
</gene>
<dbReference type="Proteomes" id="UP000694867">
    <property type="component" value="Unplaced"/>
</dbReference>
<evidence type="ECO:0000256" key="2">
    <source>
        <dbReference type="ARBA" id="ARBA00022694"/>
    </source>
</evidence>
<dbReference type="GO" id="GO:0009982">
    <property type="term" value="F:pseudouridine synthase activity"/>
    <property type="evidence" value="ECO:0007669"/>
    <property type="project" value="InterPro"/>
</dbReference>
<dbReference type="NCBIfam" id="TIGR00071">
    <property type="entry name" value="hisT_truA"/>
    <property type="match status" value="1"/>
</dbReference>
<protein>
    <submittedName>
        <fullName evidence="7">tRNA pseudouridine(38/39) synthase</fullName>
    </submittedName>
</protein>
<dbReference type="GO" id="GO:0005737">
    <property type="term" value="C:cytoplasm"/>
    <property type="evidence" value="ECO:0007669"/>
    <property type="project" value="TreeGrafter"/>
</dbReference>
<feature type="region of interest" description="Disordered" evidence="4">
    <location>
        <begin position="65"/>
        <end position="85"/>
    </location>
</feature>
<dbReference type="InterPro" id="IPR020103">
    <property type="entry name" value="PsdUridine_synth_cat_dom_sf"/>
</dbReference>
<dbReference type="RefSeq" id="XP_003740926.1">
    <property type="nucleotide sequence ID" value="XM_003740878.1"/>
</dbReference>
<dbReference type="GeneID" id="100904988"/>
<organism evidence="6 7">
    <name type="scientific">Galendromus occidentalis</name>
    <name type="common">western predatory mite</name>
    <dbReference type="NCBI Taxonomy" id="34638"/>
    <lineage>
        <taxon>Eukaryota</taxon>
        <taxon>Metazoa</taxon>
        <taxon>Ecdysozoa</taxon>
        <taxon>Arthropoda</taxon>
        <taxon>Chelicerata</taxon>
        <taxon>Arachnida</taxon>
        <taxon>Acari</taxon>
        <taxon>Parasitiformes</taxon>
        <taxon>Mesostigmata</taxon>
        <taxon>Gamasina</taxon>
        <taxon>Phytoseioidea</taxon>
        <taxon>Phytoseiidae</taxon>
        <taxon>Typhlodrominae</taxon>
        <taxon>Galendromus</taxon>
    </lineage>
</organism>
<feature type="domain" description="Pseudouridine synthase I TruA alpha/beta" evidence="5">
    <location>
        <begin position="257"/>
        <end position="368"/>
    </location>
</feature>
<keyword evidence="2" id="KW-0819">tRNA processing</keyword>
<dbReference type="InterPro" id="IPR001406">
    <property type="entry name" value="PsdUridine_synth_TruA"/>
</dbReference>
<dbReference type="Gene3D" id="3.30.70.660">
    <property type="entry name" value="Pseudouridine synthase I, catalytic domain, C-terminal subdomain"/>
    <property type="match status" value="1"/>
</dbReference>
<comment type="similarity">
    <text evidence="1">Belongs to the tRNA pseudouridine synthase TruA family.</text>
</comment>
<dbReference type="InterPro" id="IPR020097">
    <property type="entry name" value="PsdUridine_synth_TruA_a/b_dom"/>
</dbReference>
<dbReference type="KEGG" id="goe:100904988"/>
<evidence type="ECO:0000256" key="3">
    <source>
        <dbReference type="ARBA" id="ARBA00023235"/>
    </source>
</evidence>
<dbReference type="GO" id="GO:1990481">
    <property type="term" value="P:mRNA pseudouridine synthesis"/>
    <property type="evidence" value="ECO:0007669"/>
    <property type="project" value="TreeGrafter"/>
</dbReference>
<dbReference type="Gene3D" id="3.30.70.580">
    <property type="entry name" value="Pseudouridine synthase I, catalytic domain, N-terminal subdomain"/>
    <property type="match status" value="1"/>
</dbReference>
<name>A0AAJ6VW43_9ACAR</name>
<evidence type="ECO:0000256" key="4">
    <source>
        <dbReference type="SAM" id="MobiDB-lite"/>
    </source>
</evidence>
<dbReference type="GO" id="GO:0005634">
    <property type="term" value="C:nucleus"/>
    <property type="evidence" value="ECO:0007669"/>
    <property type="project" value="TreeGrafter"/>
</dbReference>
<dbReference type="Pfam" id="PF01416">
    <property type="entry name" value="PseudoU_synth_1"/>
    <property type="match status" value="1"/>
</dbReference>
<feature type="region of interest" description="Disordered" evidence="4">
    <location>
        <begin position="1"/>
        <end position="28"/>
    </location>
</feature>
<dbReference type="InterPro" id="IPR041707">
    <property type="entry name" value="Pus3-like"/>
</dbReference>
<accession>A0AAJ6VW43</accession>